<proteinExistence type="predicted"/>
<name>A0A8D0X6H1_PIG</name>
<dbReference type="Proteomes" id="UP000694570">
    <property type="component" value="Unplaced"/>
</dbReference>
<evidence type="ECO:0000313" key="2">
    <source>
        <dbReference type="Proteomes" id="UP000694570"/>
    </source>
</evidence>
<reference evidence="1" key="1">
    <citation type="submission" date="2025-08" db="UniProtKB">
        <authorList>
            <consortium name="Ensembl"/>
        </authorList>
    </citation>
    <scope>IDENTIFICATION</scope>
</reference>
<dbReference type="Ensembl" id="ENSSSCT00030069669.1">
    <property type="protein sequence ID" value="ENSSSCP00030031783.1"/>
    <property type="gene ID" value="ENSSSCG00030049995.1"/>
</dbReference>
<evidence type="ECO:0000313" key="1">
    <source>
        <dbReference type="Ensembl" id="ENSSSCP00030031783.1"/>
    </source>
</evidence>
<sequence length="98" mass="11490">MRYHLIPVRKAIINRSTITNAGEGVEEKGTLLHYWWEGKLVQSLWKTVWKFLRKLNVELQYDPAIPLLGIDLDKTFIQKGTCTPMFIIALFTRAKTWK</sequence>
<protein>
    <submittedName>
        <fullName evidence="1">Uncharacterized protein</fullName>
    </submittedName>
</protein>
<organism evidence="1 2">
    <name type="scientific">Sus scrofa</name>
    <name type="common">Pig</name>
    <dbReference type="NCBI Taxonomy" id="9823"/>
    <lineage>
        <taxon>Eukaryota</taxon>
        <taxon>Metazoa</taxon>
        <taxon>Chordata</taxon>
        <taxon>Craniata</taxon>
        <taxon>Vertebrata</taxon>
        <taxon>Euteleostomi</taxon>
        <taxon>Mammalia</taxon>
        <taxon>Eutheria</taxon>
        <taxon>Laurasiatheria</taxon>
        <taxon>Artiodactyla</taxon>
        <taxon>Suina</taxon>
        <taxon>Suidae</taxon>
        <taxon>Sus</taxon>
    </lineage>
</organism>
<dbReference type="AlphaFoldDB" id="A0A8D0X6H1"/>
<accession>A0A8D0X6H1</accession>